<gene>
    <name evidence="1" type="ORF">METZ01_LOCUS241028</name>
</gene>
<dbReference type="AlphaFoldDB" id="A0A382HLC4"/>
<organism evidence="1">
    <name type="scientific">marine metagenome</name>
    <dbReference type="NCBI Taxonomy" id="408172"/>
    <lineage>
        <taxon>unclassified sequences</taxon>
        <taxon>metagenomes</taxon>
        <taxon>ecological metagenomes</taxon>
    </lineage>
</organism>
<reference evidence="1" key="1">
    <citation type="submission" date="2018-05" db="EMBL/GenBank/DDBJ databases">
        <authorList>
            <person name="Lanie J.A."/>
            <person name="Ng W.-L."/>
            <person name="Kazmierczak K.M."/>
            <person name="Andrzejewski T.M."/>
            <person name="Davidsen T.M."/>
            <person name="Wayne K.J."/>
            <person name="Tettelin H."/>
            <person name="Glass J.I."/>
            <person name="Rusch D."/>
            <person name="Podicherti R."/>
            <person name="Tsui H.-C.T."/>
            <person name="Winkler M.E."/>
        </authorList>
    </citation>
    <scope>NUCLEOTIDE SEQUENCE</scope>
</reference>
<accession>A0A382HLC4</accession>
<dbReference type="EMBL" id="UINC01062001">
    <property type="protein sequence ID" value="SVB88174.1"/>
    <property type="molecule type" value="Genomic_DNA"/>
</dbReference>
<proteinExistence type="predicted"/>
<feature type="non-terminal residue" evidence="1">
    <location>
        <position position="133"/>
    </location>
</feature>
<protein>
    <submittedName>
        <fullName evidence="1">Uncharacterized protein</fullName>
    </submittedName>
</protein>
<name>A0A382HLC4_9ZZZZ</name>
<evidence type="ECO:0000313" key="1">
    <source>
        <dbReference type="EMBL" id="SVB88174.1"/>
    </source>
</evidence>
<sequence>MASDASGWYARLDHVCPDRGEQLSGWLDSWEESISHGAPIAATMPNHWPTLPAGLLSDPGAVLEHLLSRYEAVSDGRSPRGAYSTPSRLVQTVLADELKSGMHSKTTKSPPATLSLAAMPPGFRAYAERLNET</sequence>